<feature type="compositionally biased region" description="Polar residues" evidence="1">
    <location>
        <begin position="40"/>
        <end position="53"/>
    </location>
</feature>
<protein>
    <submittedName>
        <fullName evidence="2">Uncharacterized protein</fullName>
    </submittedName>
</protein>
<evidence type="ECO:0000256" key="1">
    <source>
        <dbReference type="SAM" id="MobiDB-lite"/>
    </source>
</evidence>
<feature type="region of interest" description="Disordered" evidence="1">
    <location>
        <begin position="1"/>
        <end position="61"/>
    </location>
</feature>
<organism evidence="2 3">
    <name type="scientific">Porites evermanni</name>
    <dbReference type="NCBI Taxonomy" id="104178"/>
    <lineage>
        <taxon>Eukaryota</taxon>
        <taxon>Metazoa</taxon>
        <taxon>Cnidaria</taxon>
        <taxon>Anthozoa</taxon>
        <taxon>Hexacorallia</taxon>
        <taxon>Scleractinia</taxon>
        <taxon>Fungiina</taxon>
        <taxon>Poritidae</taxon>
        <taxon>Porites</taxon>
    </lineage>
</organism>
<feature type="compositionally biased region" description="Acidic residues" evidence="1">
    <location>
        <begin position="22"/>
        <end position="36"/>
    </location>
</feature>
<dbReference type="EMBL" id="CALNXI010001935">
    <property type="protein sequence ID" value="CAH3179976.1"/>
    <property type="molecule type" value="Genomic_DNA"/>
</dbReference>
<dbReference type="Proteomes" id="UP001159427">
    <property type="component" value="Unassembled WGS sequence"/>
</dbReference>
<evidence type="ECO:0000313" key="2">
    <source>
        <dbReference type="EMBL" id="CAH3179976.1"/>
    </source>
</evidence>
<feature type="non-terminal residue" evidence="2">
    <location>
        <position position="192"/>
    </location>
</feature>
<name>A0ABN8RR78_9CNID</name>
<evidence type="ECO:0000313" key="3">
    <source>
        <dbReference type="Proteomes" id="UP001159427"/>
    </source>
</evidence>
<reference evidence="2 3" key="1">
    <citation type="submission" date="2022-05" db="EMBL/GenBank/DDBJ databases">
        <authorList>
            <consortium name="Genoscope - CEA"/>
            <person name="William W."/>
        </authorList>
    </citation>
    <scope>NUCLEOTIDE SEQUENCE [LARGE SCALE GENOMIC DNA]</scope>
</reference>
<accession>A0ABN8RR78</accession>
<proteinExistence type="predicted"/>
<sequence>MANTTFALEFTTPCRRSHKYDDDDGDDEDDDDDDDDSKQAAPSSSTCGSTKAVPSTPGEEVAVPTTATNISTIQDEQNVFIANGLNPSAILPSVCGVPDEEQVESNLTAEKVARLQRRRQYKYVMNGNELDAEDFDEDPTEIIDGQAKGNEINEIAEDAAALEDFDEDPTEIIDGQAEGDEIDEIAVDAAPW</sequence>
<comment type="caution">
    <text evidence="2">The sequence shown here is derived from an EMBL/GenBank/DDBJ whole genome shotgun (WGS) entry which is preliminary data.</text>
</comment>
<gene>
    <name evidence="2" type="ORF">PEVE_00012669</name>
</gene>
<keyword evidence="3" id="KW-1185">Reference proteome</keyword>